<evidence type="ECO:0000256" key="6">
    <source>
        <dbReference type="ARBA" id="ARBA00022741"/>
    </source>
</evidence>
<evidence type="ECO:0000256" key="2">
    <source>
        <dbReference type="ARBA" id="ARBA00022412"/>
    </source>
</evidence>
<dbReference type="CDD" id="cd23173">
    <property type="entry name" value="ps-ssRNAv_Nodaviridae_RdRp"/>
    <property type="match status" value="1"/>
</dbReference>
<dbReference type="EMBL" id="HM480376">
    <property type="protein sequence ID" value="ADK97710.1"/>
    <property type="molecule type" value="Genomic_RNA"/>
</dbReference>
<reference evidence="13" key="1">
    <citation type="journal article" date="2010" name="J. Virol.">
        <title>Use of nucleotide composition analysis to infer hosts for three novel picorna-like viruses.</title>
        <authorList>
            <person name="Kapoor A."/>
            <person name="Simmonds P."/>
            <person name="Lipkin W.I."/>
            <person name="Zaidi S."/>
            <person name="Delwart E."/>
        </authorList>
    </citation>
    <scope>NUCLEOTIDE SEQUENCE</scope>
</reference>
<evidence type="ECO:0000259" key="11">
    <source>
        <dbReference type="PROSITE" id="PS50507"/>
    </source>
</evidence>
<dbReference type="Pfam" id="PF00680">
    <property type="entry name" value="RdRP_1"/>
    <property type="match status" value="1"/>
</dbReference>
<dbReference type="PROSITE" id="PS51743">
    <property type="entry name" value="ALPHAVIRUS_MT"/>
    <property type="match status" value="1"/>
</dbReference>
<comment type="similarity">
    <text evidence="1">Belongs to the nodaviridae RNA polymerase family.</text>
</comment>
<feature type="compositionally biased region" description="Polar residues" evidence="10">
    <location>
        <begin position="975"/>
        <end position="986"/>
    </location>
</feature>
<dbReference type="InterPro" id="IPR043502">
    <property type="entry name" value="DNA/RNA_pol_sf"/>
</dbReference>
<evidence type="ECO:0000313" key="13">
    <source>
        <dbReference type="EMBL" id="ADK97710.1"/>
    </source>
</evidence>
<feature type="compositionally biased region" description="Polar residues" evidence="10">
    <location>
        <begin position="1107"/>
        <end position="1116"/>
    </location>
</feature>
<dbReference type="GO" id="GO:0016556">
    <property type="term" value="P:mRNA modification"/>
    <property type="evidence" value="ECO:0007669"/>
    <property type="project" value="InterPro"/>
</dbReference>
<feature type="compositionally biased region" description="Polar residues" evidence="10">
    <location>
        <begin position="1317"/>
        <end position="1331"/>
    </location>
</feature>
<accession>E0A3R1</accession>
<protein>
    <recommendedName>
        <fullName evidence="2">RNA-directed RNA polymerase</fullName>
    </recommendedName>
    <alternativeName>
        <fullName evidence="9">RNA replicase</fullName>
    </alternativeName>
</protein>
<evidence type="ECO:0000256" key="8">
    <source>
        <dbReference type="ARBA" id="ARBA00022953"/>
    </source>
</evidence>
<evidence type="ECO:0000256" key="7">
    <source>
        <dbReference type="ARBA" id="ARBA00022801"/>
    </source>
</evidence>
<feature type="compositionally biased region" description="Basic and acidic residues" evidence="10">
    <location>
        <begin position="1118"/>
        <end position="1127"/>
    </location>
</feature>
<dbReference type="PROSITE" id="PS50507">
    <property type="entry name" value="RDRP_SSRNA_POS"/>
    <property type="match status" value="1"/>
</dbReference>
<dbReference type="InterPro" id="IPR001205">
    <property type="entry name" value="RNA-dir_pol_C"/>
</dbReference>
<dbReference type="InterPro" id="IPR043647">
    <property type="entry name" value="Noda_Vmethyltr_dom"/>
</dbReference>
<evidence type="ECO:0000259" key="12">
    <source>
        <dbReference type="PROSITE" id="PS51743"/>
    </source>
</evidence>
<organism evidence="13">
    <name type="scientific">Tetnovirus 2</name>
    <dbReference type="NCBI Taxonomy" id="870712"/>
    <lineage>
        <taxon>Viruses</taxon>
        <taxon>Riboviria</taxon>
        <taxon>Orthornavirae</taxon>
        <taxon>Pisuviricota</taxon>
        <taxon>Pisoniviricetes</taxon>
        <taxon>Picornavirales</taxon>
    </lineage>
</organism>
<feature type="region of interest" description="Disordered" evidence="10">
    <location>
        <begin position="1308"/>
        <end position="1362"/>
    </location>
</feature>
<dbReference type="Pfam" id="PF19222">
    <property type="entry name" value="Noda_Vmethyltr"/>
    <property type="match status" value="1"/>
</dbReference>
<evidence type="ECO:0000256" key="9">
    <source>
        <dbReference type="ARBA" id="ARBA00032757"/>
    </source>
</evidence>
<dbReference type="GO" id="GO:0000166">
    <property type="term" value="F:nucleotide binding"/>
    <property type="evidence" value="ECO:0007669"/>
    <property type="project" value="UniProtKB-KW"/>
</dbReference>
<feature type="compositionally biased region" description="Low complexity" evidence="10">
    <location>
        <begin position="987"/>
        <end position="1006"/>
    </location>
</feature>
<dbReference type="GO" id="GO:0003723">
    <property type="term" value="F:RNA binding"/>
    <property type="evidence" value="ECO:0007669"/>
    <property type="project" value="InterPro"/>
</dbReference>
<feature type="compositionally biased region" description="Low complexity" evidence="10">
    <location>
        <begin position="1254"/>
        <end position="1264"/>
    </location>
</feature>
<dbReference type="SUPFAM" id="SSF56672">
    <property type="entry name" value="DNA/RNA polymerases"/>
    <property type="match status" value="1"/>
</dbReference>
<feature type="compositionally biased region" description="Polar residues" evidence="10">
    <location>
        <begin position="1007"/>
        <end position="1023"/>
    </location>
</feature>
<feature type="domain" description="Alphavirus-like MT" evidence="12">
    <location>
        <begin position="56"/>
        <end position="213"/>
    </location>
</feature>
<feature type="compositionally biased region" description="Basic residues" evidence="10">
    <location>
        <begin position="1033"/>
        <end position="1044"/>
    </location>
</feature>
<dbReference type="InterPro" id="IPR002588">
    <property type="entry name" value="Alphavirus-like_MT_dom"/>
</dbReference>
<evidence type="ECO:0000256" key="4">
    <source>
        <dbReference type="ARBA" id="ARBA00022679"/>
    </source>
</evidence>
<dbReference type="GO" id="GO:0006396">
    <property type="term" value="P:RNA processing"/>
    <property type="evidence" value="ECO:0007669"/>
    <property type="project" value="InterPro"/>
</dbReference>
<keyword evidence="8" id="KW-0693">Viral RNA replication</keyword>
<dbReference type="InterPro" id="IPR007094">
    <property type="entry name" value="RNA-dir_pol_PSvirus"/>
</dbReference>
<evidence type="ECO:0000256" key="10">
    <source>
        <dbReference type="SAM" id="MobiDB-lite"/>
    </source>
</evidence>
<sequence>MQLQNYHLKRVYAPNPLQVVVHKLLPRSAIRPEKVIVRYKLSKMDYLRHIRLAPPTQEANKLHPHPMSAELRRRALQAVRYMCKQLNKQMHVISPGPNESLLADASTRYHYWARDLMVAESNHPLTHDSLLYLQDVDYYTDMNYILGAGLPVVLYTIIPRKAASRKQEYAYRFENGQFLFTSNGGTAFSHLLWDYDLDTCAIERSPQTWLSWFLGPRERMVTFFEKTEVYLGMDRYLVFFIPRYRVSGWTYDKMNLGISRLVRRSVTSNGVTIWPDRATPGLLSLALQGEFNYQTISIKREMLETVRLKMNLIGDTFKSSTHAEISRYLVNNKVVPVEESALAATILCRLFGKIDIQLGPDWYSTGLDDIIRTGGQRLHPPLLNHPALLPNRSAKVEQITIDERIVGPQNVKNPHQYRRFAEEFVEMSIPEPNVGVPYDLTEVMERQHKPMQKLRHRTRGPWVVIPQYEMVTPDGKVPITIDIQAFQKVEPYANPKPARNISTTPSNHQYILSTFTLSMKETLKQHAWFIPSMTPSEVQASIERLRLKPHLICRDFSSFDATVSRWLYAKVVRPMAQRWVHPDFYQDFIGSIDAEQDAIGYTQHGLQYPIASTRVTGSPTTSDHNTIINAFASYCVLRKLGQNRKTAFANLGMYYGDDSIDYFPVDKIAIHDEVMKELGLKAKTEVVYPDRPTPFLGRYFVEGGSFCDPDRNLAKLHLSASSLPRDVAAMNKAMGYWSSDSKTPIIGEWAKCLIRLAASHGVKFDATRMQSDEYWRYNQNWPQTVDLVKHFTQVSQFTLENIRDFENTFRHATDFDWDILIENLPWTYRADAVVNGDMHNDITDVTLKTNARSRLKIPKGRLGNLCFLDAIVQSASLPYEDGDDLYRRLWIRNVNIPNPGDKFELDHIDAVAKHLDLDLYLSYSDETLHWPGSTFCCVKLDFQSEHYTPHTGVGKYIADYPSSVVGSPIFDTHANKPTTSTIDATRTISAASGTTTDSTTTTTSTTEVPDSQRTLQIVSTPTGSSVSSEKSSNSRKRRRHRKPRNVPSSDTGDSVFEEWVRSRRNNMDTNSDGTLRQIPIDTSRVGMATGAPRNADGWSDLHVLRPNNDNGDQQYPSGERKSLRKPETSLPPSHPVSERARPTKSAKTVGLVSGQYTRCHGDSGGSGNAAHPGHPSHSCYGEGGCRNPFCTVRDRIDEPNSPIAPRRESGTTSVRANRIHAVRRVATTKGNKHTDGQATPKSHGVNIRGKRSQGQKYQQSKSSQHVTRAQPKTLPLRFSMEPGSASFTTIPGRAGGILTIVDRQTVSKATGAHRWTRTGSSPRPQQTNRPANRNIRAVQASGGKPPPVRDKTTLPKRVTNKR</sequence>
<name>E0A3R1_9VIRU</name>
<evidence type="ECO:0000256" key="1">
    <source>
        <dbReference type="ARBA" id="ARBA00007751"/>
    </source>
</evidence>
<dbReference type="GO" id="GO:0003968">
    <property type="term" value="F:RNA-directed RNA polymerase activity"/>
    <property type="evidence" value="ECO:0007669"/>
    <property type="project" value="UniProtKB-KW"/>
</dbReference>
<dbReference type="GO" id="GO:0016787">
    <property type="term" value="F:hydrolase activity"/>
    <property type="evidence" value="ECO:0007669"/>
    <property type="project" value="UniProtKB-KW"/>
</dbReference>
<evidence type="ECO:0000256" key="5">
    <source>
        <dbReference type="ARBA" id="ARBA00022695"/>
    </source>
</evidence>
<keyword evidence="6" id="KW-0547">Nucleotide-binding</keyword>
<feature type="region of interest" description="Disordered" evidence="10">
    <location>
        <begin position="973"/>
        <end position="1053"/>
    </location>
</feature>
<keyword evidence="5" id="KW-0548">Nucleotidyltransferase</keyword>
<keyword evidence="3" id="KW-0696">RNA-directed RNA polymerase</keyword>
<feature type="region of interest" description="Disordered" evidence="10">
    <location>
        <begin position="1065"/>
        <end position="1150"/>
    </location>
</feature>
<keyword evidence="7" id="KW-0378">Hydrolase</keyword>
<dbReference type="GO" id="GO:0008174">
    <property type="term" value="F:mRNA methyltransferase activity"/>
    <property type="evidence" value="ECO:0007669"/>
    <property type="project" value="UniProtKB-UniRule"/>
</dbReference>
<evidence type="ECO:0000256" key="3">
    <source>
        <dbReference type="ARBA" id="ARBA00022484"/>
    </source>
</evidence>
<dbReference type="GO" id="GO:0039694">
    <property type="term" value="P:viral RNA genome replication"/>
    <property type="evidence" value="ECO:0007669"/>
    <property type="project" value="InterPro"/>
</dbReference>
<keyword evidence="4" id="KW-0808">Transferase</keyword>
<proteinExistence type="inferred from homology"/>
<dbReference type="GO" id="GO:0006351">
    <property type="term" value="P:DNA-templated transcription"/>
    <property type="evidence" value="ECO:0007669"/>
    <property type="project" value="InterPro"/>
</dbReference>
<feature type="domain" description="RdRp catalytic" evidence="11">
    <location>
        <begin position="549"/>
        <end position="671"/>
    </location>
</feature>
<feature type="region of interest" description="Disordered" evidence="10">
    <location>
        <begin position="1227"/>
        <end position="1279"/>
    </location>
</feature>